<protein>
    <submittedName>
        <fullName evidence="1">Uncharacterized protein</fullName>
    </submittedName>
</protein>
<reference evidence="1 2" key="1">
    <citation type="journal article" date="2014" name="PLoS Genet.">
        <title>Phylogenetically driven sequencing of extremely halophilic archaea reveals strategies for static and dynamic osmo-response.</title>
        <authorList>
            <person name="Becker E.A."/>
            <person name="Seitzer P.M."/>
            <person name="Tritt A."/>
            <person name="Larsen D."/>
            <person name="Krusor M."/>
            <person name="Yao A.I."/>
            <person name="Wu D."/>
            <person name="Madern D."/>
            <person name="Eisen J.A."/>
            <person name="Darling A.E."/>
            <person name="Facciotti M.T."/>
        </authorList>
    </citation>
    <scope>NUCLEOTIDE SEQUENCE [LARGE SCALE GENOMIC DNA]</scope>
    <source>
        <strain evidence="1 2">100A6</strain>
    </source>
</reference>
<dbReference type="Pfam" id="PF25947">
    <property type="entry name" value="WHD_halo_double"/>
    <property type="match status" value="1"/>
</dbReference>
<comment type="caution">
    <text evidence="1">The sequence shown here is derived from an EMBL/GenBank/DDBJ whole genome shotgun (WGS) entry which is preliminary data.</text>
</comment>
<proteinExistence type="predicted"/>
<dbReference type="eggNOG" id="arCOG06283">
    <property type="taxonomic scope" value="Archaea"/>
</dbReference>
<dbReference type="OrthoDB" id="170219at2157"/>
<organism evidence="1 2">
    <name type="scientific">Halococcus hamelinensis 100A6</name>
    <dbReference type="NCBI Taxonomy" id="1132509"/>
    <lineage>
        <taxon>Archaea</taxon>
        <taxon>Methanobacteriati</taxon>
        <taxon>Methanobacteriota</taxon>
        <taxon>Stenosarchaea group</taxon>
        <taxon>Halobacteria</taxon>
        <taxon>Halobacteriales</taxon>
        <taxon>Halococcaceae</taxon>
        <taxon>Halococcus</taxon>
    </lineage>
</organism>
<dbReference type="InterPro" id="IPR058821">
    <property type="entry name" value="Double_WHD-containing_halo"/>
</dbReference>
<dbReference type="EMBL" id="AOMB01000005">
    <property type="protein sequence ID" value="EMA41514.1"/>
    <property type="molecule type" value="Genomic_DNA"/>
</dbReference>
<evidence type="ECO:0000313" key="2">
    <source>
        <dbReference type="Proteomes" id="UP000011566"/>
    </source>
</evidence>
<dbReference type="RefSeq" id="WP_007690207.1">
    <property type="nucleotide sequence ID" value="NZ_AJRK01000172.1"/>
</dbReference>
<accession>M0MA84</accession>
<gene>
    <name evidence="1" type="ORF">C447_01630</name>
</gene>
<sequence length="159" mass="17759">MRFKVAPEPRSLAFVREASAALPLVPGSEDDCCARVVEATDVGSREVAREWITFLRALGLVEETGSGYRRLLDAADDAALARAFRERVFAAGTVLDALETDGPRDVDGVFEHVRGTVPTWERNRSPGWRSDWRERVRRLLEWAVVFGLAERVDAGYRAV</sequence>
<dbReference type="AlphaFoldDB" id="M0MA84"/>
<keyword evidence="2" id="KW-1185">Reference proteome</keyword>
<name>M0MA84_9EURY</name>
<evidence type="ECO:0000313" key="1">
    <source>
        <dbReference type="EMBL" id="EMA41514.1"/>
    </source>
</evidence>
<dbReference type="Proteomes" id="UP000011566">
    <property type="component" value="Unassembled WGS sequence"/>
</dbReference>
<dbReference type="PATRIC" id="fig|1132509.6.peg.387"/>